<reference evidence="10" key="1">
    <citation type="submission" date="2022-09" db="EMBL/GenBank/DDBJ databases">
        <title>Chromosome-level assembly of Trichoderma breve T069, a fungus used in development of biopesticide product.</title>
        <authorList>
            <person name="Lin R."/>
            <person name="Liu T."/>
        </authorList>
    </citation>
    <scope>NUCLEOTIDE SEQUENCE</scope>
    <source>
        <strain evidence="10">T069</strain>
    </source>
</reference>
<feature type="compositionally biased region" description="Polar residues" evidence="8">
    <location>
        <begin position="668"/>
        <end position="677"/>
    </location>
</feature>
<feature type="compositionally biased region" description="Basic and acidic residues" evidence="8">
    <location>
        <begin position="692"/>
        <end position="705"/>
    </location>
</feature>
<feature type="coiled-coil region" evidence="7">
    <location>
        <begin position="295"/>
        <end position="332"/>
    </location>
</feature>
<proteinExistence type="predicted"/>
<dbReference type="InterPro" id="IPR032108">
    <property type="entry name" value="CLIP1_ZNF"/>
</dbReference>
<evidence type="ECO:0000256" key="1">
    <source>
        <dbReference type="ARBA" id="ARBA00004245"/>
    </source>
</evidence>
<keyword evidence="5 7" id="KW-0175">Coiled coil</keyword>
<dbReference type="SUPFAM" id="SSF74924">
    <property type="entry name" value="Cap-Gly domain"/>
    <property type="match status" value="1"/>
</dbReference>
<evidence type="ECO:0000256" key="2">
    <source>
        <dbReference type="ARBA" id="ARBA00022490"/>
    </source>
</evidence>
<accession>A0A9W9E8Z1</accession>
<evidence type="ECO:0000256" key="4">
    <source>
        <dbReference type="ARBA" id="ARBA00022737"/>
    </source>
</evidence>
<comment type="caution">
    <text evidence="10">The sequence shown here is derived from an EMBL/GenBank/DDBJ whole genome shotgun (WGS) entry which is preliminary data.</text>
</comment>
<evidence type="ECO:0000313" key="10">
    <source>
        <dbReference type="EMBL" id="KAJ4861022.1"/>
    </source>
</evidence>
<feature type="compositionally biased region" description="Low complexity" evidence="8">
    <location>
        <begin position="164"/>
        <end position="177"/>
    </location>
</feature>
<evidence type="ECO:0000256" key="3">
    <source>
        <dbReference type="ARBA" id="ARBA00022701"/>
    </source>
</evidence>
<dbReference type="PANTHER" id="PTHR18916:SF83">
    <property type="entry name" value="TIP ELONGATION PROTEIN 1"/>
    <property type="match status" value="1"/>
</dbReference>
<evidence type="ECO:0000313" key="11">
    <source>
        <dbReference type="Proteomes" id="UP001140511"/>
    </source>
</evidence>
<dbReference type="InterPro" id="IPR036859">
    <property type="entry name" value="CAP-Gly_dom_sf"/>
</dbReference>
<feature type="region of interest" description="Disordered" evidence="8">
    <location>
        <begin position="570"/>
        <end position="628"/>
    </location>
</feature>
<keyword evidence="4" id="KW-0677">Repeat</keyword>
<evidence type="ECO:0000256" key="6">
    <source>
        <dbReference type="ARBA" id="ARBA00023212"/>
    </source>
</evidence>
<feature type="region of interest" description="Disordered" evidence="8">
    <location>
        <begin position="163"/>
        <end position="289"/>
    </location>
</feature>
<feature type="region of interest" description="Disordered" evidence="8">
    <location>
        <begin position="668"/>
        <end position="728"/>
    </location>
</feature>
<protein>
    <submittedName>
        <fullName evidence="10">CAP-Gly domain-containing protein</fullName>
    </submittedName>
</protein>
<gene>
    <name evidence="10" type="ORF">T069G_06010</name>
</gene>
<dbReference type="EMBL" id="JAOPEN010000003">
    <property type="protein sequence ID" value="KAJ4861022.1"/>
    <property type="molecule type" value="Genomic_DNA"/>
</dbReference>
<dbReference type="Gene3D" id="2.30.30.190">
    <property type="entry name" value="CAP Gly-rich-like domain"/>
    <property type="match status" value="1"/>
</dbReference>
<comment type="subcellular location">
    <subcellularLocation>
        <location evidence="1">Cytoplasm</location>
        <location evidence="1">Cytoskeleton</location>
    </subcellularLocation>
</comment>
<evidence type="ECO:0000256" key="5">
    <source>
        <dbReference type="ARBA" id="ARBA00023054"/>
    </source>
</evidence>
<dbReference type="Pfam" id="PF01302">
    <property type="entry name" value="CAP_GLY"/>
    <property type="match status" value="1"/>
</dbReference>
<feature type="compositionally biased region" description="Polar residues" evidence="8">
    <location>
        <begin position="19"/>
        <end position="31"/>
    </location>
</feature>
<feature type="compositionally biased region" description="Polar residues" evidence="8">
    <location>
        <begin position="183"/>
        <end position="192"/>
    </location>
</feature>
<keyword evidence="2" id="KW-0963">Cytoplasm</keyword>
<dbReference type="Pfam" id="PF16641">
    <property type="entry name" value="CLIP1_ZNF"/>
    <property type="match status" value="2"/>
</dbReference>
<dbReference type="GeneID" id="80867908"/>
<dbReference type="SMART" id="SM01052">
    <property type="entry name" value="CAP_GLY"/>
    <property type="match status" value="1"/>
</dbReference>
<sequence length="781" mass="85311">MSISISSPVKSFSRLRRPSLSNSKTASTPDLASAYSQSKLLRKTSLAALTPSSLASIPDVSESYAIDSVLNQAPENTIHEEPETPPAMELSVGDSVNVPGGMVGTVRFVGTVQGKKGTFVGVELDSEFAARGKNNGDVDGVSYFTTNAAGAGIFVPVAKALRRSSGPSPMTPTPGLSKLGASTGPSRVQSPQGKKPRPSLQTESPQRKMAMSPGPRPSIGAPAVRAPSRLGSPTGPGMERRPSFGGPRSTSSLGPEPLFDEEPAPIAMPTPPAKINTSLGSLSLRPPSRATSINDEEIERLRTQLEDRDRQLKEQAATLAEMESSLTELQTLIENPDGMGLRRSSIDDKDASQLRHMLREKNDKIAMLTIEFDAHRADFRSTIDTLEMASTETERVYEKRIEELIADIRELESRNLDVDSVATQLKQLEELVQELEEGLEDARRGEAEARGEAEFLRGEVERTRSELRREKERVIPHNAAALSGDSAALAKSLEQKEDEIRGLKAIIHSLSRDSIPGAEGHTPRPRPGSLIGEKDAIENKIARDNLERQVAELQQVLKEKSHREEELQHEIEFLRSSSAKPNRESNRESNRDSVPIRRSSVRDSRDTILSTRSHEARSPELSHKRISTLDTMHESDTYSTATESSTLWCEICETGGHDILTCTNMFGTDSAKNSKPNANPIKEEDEDDEEAQEKARRENAQEDLKPLTPTGDEEIHHPAVLTPGIPKEEPASVPAVRITPNPMESGPVAGKESGVLDLEKWCAICERDGHDSVDCPFEDAF</sequence>
<dbReference type="Proteomes" id="UP001140511">
    <property type="component" value="Unassembled WGS sequence"/>
</dbReference>
<name>A0A9W9E8Z1_9HYPO</name>
<feature type="region of interest" description="Disordered" evidence="8">
    <location>
        <begin position="1"/>
        <end position="31"/>
    </location>
</feature>
<keyword evidence="3" id="KW-0493">Microtubule</keyword>
<feature type="domain" description="CAP-Gly" evidence="9">
    <location>
        <begin position="110"/>
        <end position="156"/>
    </location>
</feature>
<keyword evidence="6" id="KW-0206">Cytoskeleton</keyword>
<dbReference type="PANTHER" id="PTHR18916">
    <property type="entry name" value="DYNACTIN 1-RELATED MICROTUBULE-BINDING"/>
    <property type="match status" value="1"/>
</dbReference>
<dbReference type="RefSeq" id="XP_056030078.1">
    <property type="nucleotide sequence ID" value="XM_056173220.1"/>
</dbReference>
<keyword evidence="11" id="KW-1185">Reference proteome</keyword>
<dbReference type="PROSITE" id="PS50245">
    <property type="entry name" value="CAP_GLY_2"/>
    <property type="match status" value="1"/>
</dbReference>
<dbReference type="GO" id="GO:0005874">
    <property type="term" value="C:microtubule"/>
    <property type="evidence" value="ECO:0007669"/>
    <property type="project" value="UniProtKB-KW"/>
</dbReference>
<evidence type="ECO:0000256" key="8">
    <source>
        <dbReference type="SAM" id="MobiDB-lite"/>
    </source>
</evidence>
<organism evidence="10 11">
    <name type="scientific">Trichoderma breve</name>
    <dbReference type="NCBI Taxonomy" id="2034170"/>
    <lineage>
        <taxon>Eukaryota</taxon>
        <taxon>Fungi</taxon>
        <taxon>Dikarya</taxon>
        <taxon>Ascomycota</taxon>
        <taxon>Pezizomycotina</taxon>
        <taxon>Sordariomycetes</taxon>
        <taxon>Hypocreomycetidae</taxon>
        <taxon>Hypocreales</taxon>
        <taxon>Hypocreaceae</taxon>
        <taxon>Trichoderma</taxon>
    </lineage>
</organism>
<feature type="compositionally biased region" description="Basic and acidic residues" evidence="8">
    <location>
        <begin position="581"/>
        <end position="623"/>
    </location>
</feature>
<evidence type="ECO:0000256" key="7">
    <source>
        <dbReference type="SAM" id="Coils"/>
    </source>
</evidence>
<dbReference type="InterPro" id="IPR000938">
    <property type="entry name" value="CAP-Gly_domain"/>
</dbReference>
<feature type="region of interest" description="Disordered" evidence="8">
    <location>
        <begin position="513"/>
        <end position="533"/>
    </location>
</feature>
<evidence type="ECO:0000259" key="9">
    <source>
        <dbReference type="PROSITE" id="PS50245"/>
    </source>
</evidence>
<dbReference type="AlphaFoldDB" id="A0A9W9E8Z1"/>
<feature type="compositionally biased region" description="Low complexity" evidence="8">
    <location>
        <begin position="278"/>
        <end position="289"/>
    </location>
</feature>